<accession>A0AA88YV39</accession>
<comment type="caution">
    <text evidence="2">The sequence shown here is derived from an EMBL/GenBank/DDBJ whole genome shotgun (WGS) entry which is preliminary data.</text>
</comment>
<evidence type="ECO:0000313" key="3">
    <source>
        <dbReference type="Proteomes" id="UP001186944"/>
    </source>
</evidence>
<feature type="region of interest" description="Disordered" evidence="1">
    <location>
        <begin position="1"/>
        <end position="30"/>
    </location>
</feature>
<dbReference type="AlphaFoldDB" id="A0AA88YV39"/>
<evidence type="ECO:0000313" key="2">
    <source>
        <dbReference type="EMBL" id="KAK3108651.1"/>
    </source>
</evidence>
<sequence length="115" mass="13115">MRSSGDVPSEDAKLPFPQKITSGFGRQLHNHPADHANVVAKQILDQVKLHSTDEVQTIPRIYSEEINTLREDEWDDTTRDVAVRLPTFNSVKSVLYRARRNQTPTLPKTPSSHHF</sequence>
<keyword evidence="3" id="KW-1185">Reference proteome</keyword>
<gene>
    <name evidence="2" type="ORF">FSP39_012566</name>
</gene>
<dbReference type="EMBL" id="VSWD01000001">
    <property type="protein sequence ID" value="KAK3108651.1"/>
    <property type="molecule type" value="Genomic_DNA"/>
</dbReference>
<reference evidence="2" key="1">
    <citation type="submission" date="2019-08" db="EMBL/GenBank/DDBJ databases">
        <title>The improved chromosome-level genome for the pearl oyster Pinctada fucata martensii using PacBio sequencing and Hi-C.</title>
        <authorList>
            <person name="Zheng Z."/>
        </authorList>
    </citation>
    <scope>NUCLEOTIDE SEQUENCE</scope>
    <source>
        <strain evidence="2">ZZ-2019</strain>
        <tissue evidence="2">Adductor muscle</tissue>
    </source>
</reference>
<proteinExistence type="predicted"/>
<organism evidence="2 3">
    <name type="scientific">Pinctada imbricata</name>
    <name type="common">Atlantic pearl-oyster</name>
    <name type="synonym">Pinctada martensii</name>
    <dbReference type="NCBI Taxonomy" id="66713"/>
    <lineage>
        <taxon>Eukaryota</taxon>
        <taxon>Metazoa</taxon>
        <taxon>Spiralia</taxon>
        <taxon>Lophotrochozoa</taxon>
        <taxon>Mollusca</taxon>
        <taxon>Bivalvia</taxon>
        <taxon>Autobranchia</taxon>
        <taxon>Pteriomorphia</taxon>
        <taxon>Pterioida</taxon>
        <taxon>Pterioidea</taxon>
        <taxon>Pteriidae</taxon>
        <taxon>Pinctada</taxon>
    </lineage>
</organism>
<name>A0AA88YV39_PINIB</name>
<evidence type="ECO:0000256" key="1">
    <source>
        <dbReference type="SAM" id="MobiDB-lite"/>
    </source>
</evidence>
<protein>
    <submittedName>
        <fullName evidence="2">Uncharacterized protein</fullName>
    </submittedName>
</protein>
<dbReference type="Proteomes" id="UP001186944">
    <property type="component" value="Unassembled WGS sequence"/>
</dbReference>